<dbReference type="PANTHER" id="PTHR37542:SF3">
    <property type="entry name" value="PRION-INHIBITION AND PROPAGATION HELO DOMAIN-CONTAINING PROTEIN"/>
    <property type="match status" value="1"/>
</dbReference>
<accession>A0A1Y1Z8T5</accession>
<protein>
    <recommendedName>
        <fullName evidence="2">DUF7580 domain-containing protein</fullName>
    </recommendedName>
</protein>
<dbReference type="AlphaFoldDB" id="A0A1Y1Z8T5"/>
<dbReference type="PANTHER" id="PTHR37542">
    <property type="entry name" value="HELO DOMAIN-CONTAINING PROTEIN-RELATED"/>
    <property type="match status" value="1"/>
</dbReference>
<gene>
    <name evidence="3" type="ORF">BCR34DRAFT_590564</name>
</gene>
<proteinExistence type="predicted"/>
<comment type="caution">
    <text evidence="3">The sequence shown here is derived from an EMBL/GenBank/DDBJ whole genome shotgun (WGS) entry which is preliminary data.</text>
</comment>
<reference evidence="3 4" key="1">
    <citation type="submission" date="2016-07" db="EMBL/GenBank/DDBJ databases">
        <title>Pervasive Adenine N6-methylation of Active Genes in Fungi.</title>
        <authorList>
            <consortium name="DOE Joint Genome Institute"/>
            <person name="Mondo S.J."/>
            <person name="Dannebaum R.O."/>
            <person name="Kuo R.C."/>
            <person name="Labutti K."/>
            <person name="Haridas S."/>
            <person name="Kuo A."/>
            <person name="Salamov A."/>
            <person name="Ahrendt S.R."/>
            <person name="Lipzen A."/>
            <person name="Sullivan W."/>
            <person name="Andreopoulos W.B."/>
            <person name="Clum A."/>
            <person name="Lindquist E."/>
            <person name="Daum C."/>
            <person name="Ramamoorthy G.K."/>
            <person name="Gryganskyi A."/>
            <person name="Culley D."/>
            <person name="Magnuson J.K."/>
            <person name="James T.Y."/>
            <person name="O'Malley M.A."/>
            <person name="Stajich J.E."/>
            <person name="Spatafora J.W."/>
            <person name="Visel A."/>
            <person name="Grigoriev I.V."/>
        </authorList>
    </citation>
    <scope>NUCLEOTIDE SEQUENCE [LARGE SCALE GENOMIC DNA]</scope>
    <source>
        <strain evidence="3 4">CBS 115471</strain>
    </source>
</reference>
<dbReference type="STRING" id="1231657.A0A1Y1Z8T5"/>
<feature type="compositionally biased region" description="Polar residues" evidence="1">
    <location>
        <begin position="80"/>
        <end position="95"/>
    </location>
</feature>
<dbReference type="InterPro" id="IPR038305">
    <property type="entry name" value="HeLo_sf"/>
</dbReference>
<organism evidence="3 4">
    <name type="scientific">Clohesyomyces aquaticus</name>
    <dbReference type="NCBI Taxonomy" id="1231657"/>
    <lineage>
        <taxon>Eukaryota</taxon>
        <taxon>Fungi</taxon>
        <taxon>Dikarya</taxon>
        <taxon>Ascomycota</taxon>
        <taxon>Pezizomycotina</taxon>
        <taxon>Dothideomycetes</taxon>
        <taxon>Pleosporomycetidae</taxon>
        <taxon>Pleosporales</taxon>
        <taxon>Lindgomycetaceae</taxon>
        <taxon>Clohesyomyces</taxon>
    </lineage>
</organism>
<dbReference type="OrthoDB" id="4062651at2759"/>
<keyword evidence="4" id="KW-1185">Reference proteome</keyword>
<dbReference type="EMBL" id="MCFA01000115">
    <property type="protein sequence ID" value="ORY06679.1"/>
    <property type="molecule type" value="Genomic_DNA"/>
</dbReference>
<name>A0A1Y1Z8T5_9PLEO</name>
<evidence type="ECO:0000313" key="4">
    <source>
        <dbReference type="Proteomes" id="UP000193144"/>
    </source>
</evidence>
<evidence type="ECO:0000313" key="3">
    <source>
        <dbReference type="EMBL" id="ORY06679.1"/>
    </source>
</evidence>
<feature type="domain" description="DUF7580" evidence="2">
    <location>
        <begin position="320"/>
        <end position="532"/>
    </location>
</feature>
<sequence>MEFFRFQTWWEALEKLAIQNPPHKPKPTSATLMNSALTVYLQTNLEHPITNAVSHILKPLGDVQEILAKEGVLRVMGGSQPPNTQAPQRPNTLSESTDESHSRRRQFAQDLMRSVSWWKRVKHDAQPWDESPKSALASKLQEITYWNRTLYEILPTSIRDSVLHQGISAYVLSDPQEAVSLSRLQQDVSETAKLMVSRKQMLGQIADPPDIEKRLAEVALASDDFSGIPSLLPESNVSFLEKGQENFLVEWYNFPDGTGYHDYEKILEVAEERLKRLSLLLKPETKPSTLTALTASGCFRCDALSAFVLVSLLPPLLSNKVSPIFLSDLLLRKFKSPDNTSTFLPTLSQRFAIATSLASSLYTFMLAQWHHKRFNSQSILFAFKEAKPLPDLTQPLVCGYSVFRPSNPEQISLFGPSDEEQNLYVHPQLRQNAKTRPKYQRGHEIYAFGLLLVEIGFWNTISRIATTKEKKASSRTGEELREFLTKKCTTEMACWMGSKFRDITLRCLNVGDRTKQGCSSDTNEFYWDVILELVQCQSESLS</sequence>
<dbReference type="InterPro" id="IPR056002">
    <property type="entry name" value="DUF7580"/>
</dbReference>
<evidence type="ECO:0000256" key="1">
    <source>
        <dbReference type="SAM" id="MobiDB-lite"/>
    </source>
</evidence>
<dbReference type="Pfam" id="PF24476">
    <property type="entry name" value="DUF7580"/>
    <property type="match status" value="1"/>
</dbReference>
<dbReference type="Gene3D" id="1.20.120.1020">
    <property type="entry name" value="Prion-inhibition and propagation, HeLo domain"/>
    <property type="match status" value="1"/>
</dbReference>
<dbReference type="Proteomes" id="UP000193144">
    <property type="component" value="Unassembled WGS sequence"/>
</dbReference>
<feature type="region of interest" description="Disordered" evidence="1">
    <location>
        <begin position="75"/>
        <end position="104"/>
    </location>
</feature>
<evidence type="ECO:0000259" key="2">
    <source>
        <dbReference type="Pfam" id="PF24476"/>
    </source>
</evidence>